<evidence type="ECO:0000256" key="5">
    <source>
        <dbReference type="ARBA" id="ARBA00022692"/>
    </source>
</evidence>
<name>A0ABW2NUV2_9BACL</name>
<organism evidence="9 10">
    <name type="scientific">Fictibacillus iocasae</name>
    <dbReference type="NCBI Taxonomy" id="2715437"/>
    <lineage>
        <taxon>Bacteria</taxon>
        <taxon>Bacillati</taxon>
        <taxon>Bacillota</taxon>
        <taxon>Bacilli</taxon>
        <taxon>Bacillales</taxon>
        <taxon>Fictibacillaceae</taxon>
        <taxon>Fictibacillus</taxon>
    </lineage>
</organism>
<keyword evidence="4" id="KW-1003">Cell membrane</keyword>
<dbReference type="PANTHER" id="PTHR30472">
    <property type="entry name" value="FERRIC ENTEROBACTIN TRANSPORT SYSTEM PERMEASE PROTEIN"/>
    <property type="match status" value="1"/>
</dbReference>
<feature type="transmembrane region" description="Helical" evidence="8">
    <location>
        <begin position="270"/>
        <end position="293"/>
    </location>
</feature>
<feature type="transmembrane region" description="Helical" evidence="8">
    <location>
        <begin position="110"/>
        <end position="130"/>
    </location>
</feature>
<dbReference type="RefSeq" id="WP_379750354.1">
    <property type="nucleotide sequence ID" value="NZ_JBHTCP010000047.1"/>
</dbReference>
<dbReference type="InterPro" id="IPR000522">
    <property type="entry name" value="ABC_transptr_permease_BtuC"/>
</dbReference>
<protein>
    <submittedName>
        <fullName evidence="9">FecCD family ABC transporter permease</fullName>
    </submittedName>
</protein>
<feature type="transmembrane region" description="Helical" evidence="8">
    <location>
        <begin position="53"/>
        <end position="73"/>
    </location>
</feature>
<dbReference type="CDD" id="cd06550">
    <property type="entry name" value="TM_ABC_iron-siderophores_like"/>
    <property type="match status" value="1"/>
</dbReference>
<accession>A0ABW2NUV2</accession>
<keyword evidence="5 8" id="KW-0812">Transmembrane</keyword>
<gene>
    <name evidence="9" type="ORF">ACFQPF_14060</name>
</gene>
<feature type="transmembrane region" description="Helical" evidence="8">
    <location>
        <begin position="299"/>
        <end position="318"/>
    </location>
</feature>
<keyword evidence="10" id="KW-1185">Reference proteome</keyword>
<dbReference type="InterPro" id="IPR037294">
    <property type="entry name" value="ABC_BtuC-like"/>
</dbReference>
<keyword evidence="6 8" id="KW-1133">Transmembrane helix</keyword>
<sequence length="323" mass="34002">MKAGRYVWSMSGGLLLLGCLAVLSLRLGAVPAPFSVLWEEAVTGEGFILQYRLPRLIIAVLVGINMAVAGAILQAMTKNPLAAPDIVGISAGGGLASVILILLYPGFQPFMLPLVAFGGALVASLIVYSLSYDKGMKPEQLALGGVAVSAGLQALITFFIVKYALDAAQALVWLKGSLYARSWQHVHMLWPWTLAGCTAALVSWRQLNLLLMSEDTVRGLGMRVQLARFLLLITAAGLAASAVAVAGTIGFVGLVIPHAAKLIAGSDSRFYLPLAALMGAILVTTADTIGRIILPPIEVPAGIITALIGAPYFVYLLVRRKVV</sequence>
<keyword evidence="7 8" id="KW-0472">Membrane</keyword>
<comment type="similarity">
    <text evidence="2">Belongs to the binding-protein-dependent transport system permease family. FecCD subfamily.</text>
</comment>
<dbReference type="Proteomes" id="UP001596549">
    <property type="component" value="Unassembled WGS sequence"/>
</dbReference>
<evidence type="ECO:0000256" key="3">
    <source>
        <dbReference type="ARBA" id="ARBA00022448"/>
    </source>
</evidence>
<feature type="transmembrane region" description="Helical" evidence="8">
    <location>
        <begin position="85"/>
        <end position="104"/>
    </location>
</feature>
<dbReference type="Pfam" id="PF01032">
    <property type="entry name" value="FecCD"/>
    <property type="match status" value="1"/>
</dbReference>
<evidence type="ECO:0000256" key="8">
    <source>
        <dbReference type="SAM" id="Phobius"/>
    </source>
</evidence>
<evidence type="ECO:0000313" key="9">
    <source>
        <dbReference type="EMBL" id="MFC7372788.1"/>
    </source>
</evidence>
<feature type="transmembrane region" description="Helical" evidence="8">
    <location>
        <begin position="142"/>
        <end position="165"/>
    </location>
</feature>
<dbReference type="SUPFAM" id="SSF81345">
    <property type="entry name" value="ABC transporter involved in vitamin B12 uptake, BtuC"/>
    <property type="match status" value="1"/>
</dbReference>
<reference evidence="10" key="1">
    <citation type="journal article" date="2019" name="Int. J. Syst. Evol. Microbiol.">
        <title>The Global Catalogue of Microorganisms (GCM) 10K type strain sequencing project: providing services to taxonomists for standard genome sequencing and annotation.</title>
        <authorList>
            <consortium name="The Broad Institute Genomics Platform"/>
            <consortium name="The Broad Institute Genome Sequencing Center for Infectious Disease"/>
            <person name="Wu L."/>
            <person name="Ma J."/>
        </authorList>
    </citation>
    <scope>NUCLEOTIDE SEQUENCE [LARGE SCALE GENOMIC DNA]</scope>
    <source>
        <strain evidence="10">NBRC 106396</strain>
    </source>
</reference>
<feature type="transmembrane region" description="Helical" evidence="8">
    <location>
        <begin position="229"/>
        <end position="258"/>
    </location>
</feature>
<evidence type="ECO:0000256" key="1">
    <source>
        <dbReference type="ARBA" id="ARBA00004651"/>
    </source>
</evidence>
<comment type="caution">
    <text evidence="9">The sequence shown here is derived from an EMBL/GenBank/DDBJ whole genome shotgun (WGS) entry which is preliminary data.</text>
</comment>
<evidence type="ECO:0000256" key="4">
    <source>
        <dbReference type="ARBA" id="ARBA00022475"/>
    </source>
</evidence>
<dbReference type="EMBL" id="JBHTCP010000047">
    <property type="protein sequence ID" value="MFC7372788.1"/>
    <property type="molecule type" value="Genomic_DNA"/>
</dbReference>
<evidence type="ECO:0000313" key="10">
    <source>
        <dbReference type="Proteomes" id="UP001596549"/>
    </source>
</evidence>
<evidence type="ECO:0000256" key="2">
    <source>
        <dbReference type="ARBA" id="ARBA00007935"/>
    </source>
</evidence>
<comment type="subcellular location">
    <subcellularLocation>
        <location evidence="1">Cell membrane</location>
        <topology evidence="1">Multi-pass membrane protein</topology>
    </subcellularLocation>
</comment>
<proteinExistence type="inferred from homology"/>
<evidence type="ECO:0000256" key="7">
    <source>
        <dbReference type="ARBA" id="ARBA00023136"/>
    </source>
</evidence>
<dbReference type="Gene3D" id="1.10.3470.10">
    <property type="entry name" value="ABC transporter involved in vitamin B12 uptake, BtuC"/>
    <property type="match status" value="1"/>
</dbReference>
<keyword evidence="3" id="KW-0813">Transport</keyword>
<dbReference type="PROSITE" id="PS51257">
    <property type="entry name" value="PROKAR_LIPOPROTEIN"/>
    <property type="match status" value="1"/>
</dbReference>
<dbReference type="PANTHER" id="PTHR30472:SF37">
    <property type="entry name" value="FE(3+) DICITRATE TRANSPORT SYSTEM PERMEASE PROTEIN FECD-RELATED"/>
    <property type="match status" value="1"/>
</dbReference>
<evidence type="ECO:0000256" key="6">
    <source>
        <dbReference type="ARBA" id="ARBA00022989"/>
    </source>
</evidence>